<proteinExistence type="predicted"/>
<sequence>MPSQAVDCICTNISLSGHILHCTFYVCKSGPYSFGLQESLADILDR</sequence>
<name>A0A0E9UUK1_ANGAN</name>
<evidence type="ECO:0000313" key="1">
    <source>
        <dbReference type="EMBL" id="JAH69554.1"/>
    </source>
</evidence>
<organism evidence="1">
    <name type="scientific">Anguilla anguilla</name>
    <name type="common">European freshwater eel</name>
    <name type="synonym">Muraena anguilla</name>
    <dbReference type="NCBI Taxonomy" id="7936"/>
    <lineage>
        <taxon>Eukaryota</taxon>
        <taxon>Metazoa</taxon>
        <taxon>Chordata</taxon>
        <taxon>Craniata</taxon>
        <taxon>Vertebrata</taxon>
        <taxon>Euteleostomi</taxon>
        <taxon>Actinopterygii</taxon>
        <taxon>Neopterygii</taxon>
        <taxon>Teleostei</taxon>
        <taxon>Anguilliformes</taxon>
        <taxon>Anguillidae</taxon>
        <taxon>Anguilla</taxon>
    </lineage>
</organism>
<dbReference type="AlphaFoldDB" id="A0A0E9UUK1"/>
<accession>A0A0E9UUK1</accession>
<reference evidence="1" key="2">
    <citation type="journal article" date="2015" name="Fish Shellfish Immunol.">
        <title>Early steps in the European eel (Anguilla anguilla)-Vibrio vulnificus interaction in the gills: Role of the RtxA13 toxin.</title>
        <authorList>
            <person name="Callol A."/>
            <person name="Pajuelo D."/>
            <person name="Ebbesson L."/>
            <person name="Teles M."/>
            <person name="MacKenzie S."/>
            <person name="Amaro C."/>
        </authorList>
    </citation>
    <scope>NUCLEOTIDE SEQUENCE</scope>
</reference>
<protein>
    <submittedName>
        <fullName evidence="1">Uncharacterized protein</fullName>
    </submittedName>
</protein>
<reference evidence="1" key="1">
    <citation type="submission" date="2014-11" db="EMBL/GenBank/DDBJ databases">
        <authorList>
            <person name="Amaro Gonzalez C."/>
        </authorList>
    </citation>
    <scope>NUCLEOTIDE SEQUENCE</scope>
</reference>
<dbReference type="EMBL" id="GBXM01039023">
    <property type="protein sequence ID" value="JAH69554.1"/>
    <property type="molecule type" value="Transcribed_RNA"/>
</dbReference>